<name>A0A6T5UN47_9APIC</name>
<reference evidence="2" key="1">
    <citation type="submission" date="2021-01" db="EMBL/GenBank/DDBJ databases">
        <authorList>
            <person name="Corre E."/>
            <person name="Pelletier E."/>
            <person name="Niang G."/>
            <person name="Scheremetjew M."/>
            <person name="Finn R."/>
            <person name="Kale V."/>
            <person name="Holt S."/>
            <person name="Cochrane G."/>
            <person name="Meng A."/>
            <person name="Brown T."/>
            <person name="Cohen L."/>
        </authorList>
    </citation>
    <scope>NUCLEOTIDE SEQUENCE</scope>
    <source>
        <strain evidence="2">Grappler Inlet BC</strain>
    </source>
</reference>
<evidence type="ECO:0000313" key="2">
    <source>
        <dbReference type="EMBL" id="CAD9649802.1"/>
    </source>
</evidence>
<evidence type="ECO:0000313" key="4">
    <source>
        <dbReference type="EMBL" id="CAD9649805.1"/>
    </source>
</evidence>
<dbReference type="EMBL" id="HBHB01002704">
    <property type="protein sequence ID" value="CAD9649804.1"/>
    <property type="molecule type" value="Transcribed_RNA"/>
</dbReference>
<keyword evidence="1" id="KW-0732">Signal</keyword>
<accession>A0A6T5UN47</accession>
<gene>
    <name evidence="2" type="ORF">LABB0372_LOCUS1258</name>
    <name evidence="3" type="ORF">LABB0372_LOCUS1260</name>
    <name evidence="4" type="ORF">LABB0372_LOCUS1261</name>
</gene>
<feature type="chain" id="PRO_5036191632" evidence="1">
    <location>
        <begin position="19"/>
        <end position="410"/>
    </location>
</feature>
<evidence type="ECO:0000313" key="3">
    <source>
        <dbReference type="EMBL" id="CAD9649804.1"/>
    </source>
</evidence>
<protein>
    <submittedName>
        <fullName evidence="2">Uncharacterized protein</fullName>
    </submittedName>
</protein>
<proteinExistence type="predicted"/>
<feature type="signal peptide" evidence="1">
    <location>
        <begin position="1"/>
        <end position="18"/>
    </location>
</feature>
<dbReference type="AlphaFoldDB" id="A0A6T5UN47"/>
<organism evidence="2">
    <name type="scientific">Lankesteria abbotti</name>
    <dbReference type="NCBI Taxonomy" id="340204"/>
    <lineage>
        <taxon>Eukaryota</taxon>
        <taxon>Sar</taxon>
        <taxon>Alveolata</taxon>
        <taxon>Apicomplexa</taxon>
        <taxon>Conoidasida</taxon>
        <taxon>Gregarinasina</taxon>
        <taxon>Eugregarinorida</taxon>
        <taxon>Lecudinidae</taxon>
        <taxon>Lankesteria</taxon>
    </lineage>
</organism>
<dbReference type="EMBL" id="HBHB01002707">
    <property type="protein sequence ID" value="CAD9649805.1"/>
    <property type="molecule type" value="Transcribed_RNA"/>
</dbReference>
<evidence type="ECO:0000256" key="1">
    <source>
        <dbReference type="SAM" id="SignalP"/>
    </source>
</evidence>
<dbReference type="EMBL" id="HBHB01002702">
    <property type="protein sequence ID" value="CAD9649802.1"/>
    <property type="molecule type" value="Transcribed_RNA"/>
</dbReference>
<sequence>MWWFVWLLLSLSVWDGSSLDFQCKSDNNECNAFEVSRNDINVFVVTPAGQSAAGAIGVLSGPAMMSFRDVNELCNCTIAVPDIDIHLNCRDAKFFLRQSYQIPENDHEIHFDVKDNSNNDCLQLIMELSLPPPDMVQVMAEKMGVLSHRLLASDPQQAMNQVAASTNIIRNANAKPTHDEVNSALATLMRLDREERICGKTKLIGQLQIIDQAGQSHSILPVKLAMSMTRQMFQEFVVGYTAFGGRVGCYSDVVAAEQMPLIQSQLTRAFANTGEDDMNTPHDSPVAAALKAVANTPWRPRSDEEVIVRLLLIDAAAPPHDTSGECEDANPADLQAALTSAKVTAVFFTSEENRPTYEQMVSQYQMPAVVHSVSTSRHVQMLAVNGLMKSFEQKLKAKCDAHASPEESLA</sequence>